<accession>A0ABQ1EK80</accession>
<dbReference type="PANTHER" id="PTHR23076:SF37">
    <property type="entry name" value="ATP-DEPENDENT ZINC METALLOPROTEASE FTSH 4, MITOCHONDRIAL"/>
    <property type="match status" value="1"/>
</dbReference>
<dbReference type="CDD" id="cd19481">
    <property type="entry name" value="RecA-like_protease"/>
    <property type="match status" value="1"/>
</dbReference>
<evidence type="ECO:0000313" key="4">
    <source>
        <dbReference type="Proteomes" id="UP000677853"/>
    </source>
</evidence>
<feature type="region of interest" description="Disordered" evidence="1">
    <location>
        <begin position="459"/>
        <end position="479"/>
    </location>
</feature>
<dbReference type="Gene3D" id="3.40.50.300">
    <property type="entry name" value="P-loop containing nucleotide triphosphate hydrolases"/>
    <property type="match status" value="1"/>
</dbReference>
<dbReference type="RefSeq" id="WP_212775549.1">
    <property type="nucleotide sequence ID" value="NZ_BMZZ01000008.1"/>
</dbReference>
<reference evidence="3 4" key="1">
    <citation type="journal article" date="2021" name="J. Gen. Plant Pathol.">
        <title>Enrichment of phytoplasma genome DNA through a methyl-CpG binding domain-mediated method for efficient genome sequencing.</title>
        <authorList>
            <person name="Nijo T."/>
            <person name="Iwabuchi N."/>
            <person name="Tokuda R."/>
            <person name="Suzuki T."/>
            <person name="Matsumoto O."/>
            <person name="Miyazaki A."/>
            <person name="Maejima K."/>
            <person name="Oshima K."/>
            <person name="Namba S."/>
            <person name="Yamaji Y."/>
        </authorList>
    </citation>
    <scope>NUCLEOTIDE SEQUENCE [LARGE SCALE GENOMIC DNA]</scope>
    <source>
        <strain evidence="3 4">HP</strain>
    </source>
</reference>
<dbReference type="SUPFAM" id="SSF52540">
    <property type="entry name" value="P-loop containing nucleoside triphosphate hydrolases"/>
    <property type="match status" value="1"/>
</dbReference>
<keyword evidence="4" id="KW-1185">Reference proteome</keyword>
<organism evidence="3 4">
    <name type="scientific">Hydrangea phyllody phytoplasma</name>
    <dbReference type="NCBI Taxonomy" id="238673"/>
    <lineage>
        <taxon>Bacteria</taxon>
        <taxon>Bacillati</taxon>
        <taxon>Mycoplasmatota</taxon>
        <taxon>Mollicutes</taxon>
        <taxon>Acholeplasmatales</taxon>
        <taxon>Acholeplasmataceae</taxon>
        <taxon>Candidatus Phytoplasma</taxon>
        <taxon>16SrI (Aster yellows group)</taxon>
    </lineage>
</organism>
<feature type="region of interest" description="Disordered" evidence="1">
    <location>
        <begin position="42"/>
        <end position="67"/>
    </location>
</feature>
<proteinExistence type="predicted"/>
<dbReference type="EMBL" id="BMZZ01000008">
    <property type="protein sequence ID" value="GFZ75457.1"/>
    <property type="molecule type" value="Genomic_DNA"/>
</dbReference>
<protein>
    <recommendedName>
        <fullName evidence="2">AAA+ ATPase domain-containing protein</fullName>
    </recommendedName>
</protein>
<dbReference type="Pfam" id="PF00004">
    <property type="entry name" value="AAA"/>
    <property type="match status" value="1"/>
</dbReference>
<feature type="domain" description="AAA+ ATPase" evidence="2">
    <location>
        <begin position="135"/>
        <end position="264"/>
    </location>
</feature>
<sequence length="479" mass="54384">MKLKNKSLTLTLIILILVTFFSLVLALVLNYTKNDHENQFVNGPFPDSNFPGKPNEDDDQSQNNSSNVSAMNSDFLSGLLDVLTPPEFNFENFKRYDFIFGLKEPIKKLKEIGDRFDLSKKHKYNLGKEGKPTKLPRGVIFYGPPGTGKTLLAECFAKEHQLNFYIITPANTLEEIENIFAKARKNSPSIVFADEAEETIKARDSKDFLEPGDAKKTALILAELDGVKTDPDKPICFVAATNHLGKIDSAIVSRLEPVYIGNIEPNERIKFLRLMAKLYKINQKTYDYLRVIADNFNYCLDHPEMFAEAIEHGYVIPSVAKKSVRGRTKIGDKEYLYGNLDPVNNVVDRNERLEKMKKAGTQYNPPTDQNGKPKYDIEVLEGIKKHFFDLLSGRKLENLITNAANKAGFYGHSEILISDLEEAFGEYFGHRQDYLNNNNLSQEAKEALKKINNSLYNETRNNHLGTRGPLIDEDVQKKQ</sequence>
<dbReference type="SMART" id="SM00382">
    <property type="entry name" value="AAA"/>
    <property type="match status" value="1"/>
</dbReference>
<comment type="caution">
    <text evidence="3">The sequence shown here is derived from an EMBL/GenBank/DDBJ whole genome shotgun (WGS) entry which is preliminary data.</text>
</comment>
<dbReference type="InterPro" id="IPR003959">
    <property type="entry name" value="ATPase_AAA_core"/>
</dbReference>
<dbReference type="Proteomes" id="UP000677853">
    <property type="component" value="Unassembled WGS sequence"/>
</dbReference>
<evidence type="ECO:0000256" key="1">
    <source>
        <dbReference type="SAM" id="MobiDB-lite"/>
    </source>
</evidence>
<gene>
    <name evidence="3" type="ORF">HPP_4150</name>
</gene>
<dbReference type="PANTHER" id="PTHR23076">
    <property type="entry name" value="METALLOPROTEASE M41 FTSH"/>
    <property type="match status" value="1"/>
</dbReference>
<name>A0ABQ1EK80_9MOLU</name>
<dbReference type="InterPro" id="IPR027417">
    <property type="entry name" value="P-loop_NTPase"/>
</dbReference>
<dbReference type="InterPro" id="IPR003593">
    <property type="entry name" value="AAA+_ATPase"/>
</dbReference>
<evidence type="ECO:0000313" key="3">
    <source>
        <dbReference type="EMBL" id="GFZ75457.1"/>
    </source>
</evidence>
<evidence type="ECO:0000259" key="2">
    <source>
        <dbReference type="SMART" id="SM00382"/>
    </source>
</evidence>